<dbReference type="OrthoDB" id="9804072at2"/>
<dbReference type="InterPro" id="IPR029066">
    <property type="entry name" value="PLP-binding_barrel"/>
</dbReference>
<dbReference type="CDD" id="cd00635">
    <property type="entry name" value="PLPDE_III_YBL036c_like"/>
    <property type="match status" value="1"/>
</dbReference>
<gene>
    <name evidence="6" type="ORF">dsmv_2459</name>
</gene>
<dbReference type="Gene3D" id="3.20.20.10">
    <property type="entry name" value="Alanine racemase"/>
    <property type="match status" value="1"/>
</dbReference>
<evidence type="ECO:0000259" key="5">
    <source>
        <dbReference type="Pfam" id="PF01168"/>
    </source>
</evidence>
<reference evidence="6 7" key="1">
    <citation type="journal article" date="2013" name="Genome Announc.">
        <title>Draft genome sequences for three mercury-methylating, sulfate-reducing bacteria.</title>
        <authorList>
            <person name="Brown S.D."/>
            <person name="Hurt R.A.Jr."/>
            <person name="Gilmour C.C."/>
            <person name="Elias D.A."/>
        </authorList>
    </citation>
    <scope>NUCLEOTIDE SEQUENCE [LARGE SCALE GENOMIC DNA]</scope>
    <source>
        <strain evidence="6 7">DSM 2059</strain>
    </source>
</reference>
<comment type="function">
    <text evidence="2">Pyridoxal 5'-phosphate (PLP)-binding protein, which is involved in PLP homeostasis.</text>
</comment>
<evidence type="ECO:0000256" key="4">
    <source>
        <dbReference type="RuleBase" id="RU004514"/>
    </source>
</evidence>
<dbReference type="Proteomes" id="UP000014977">
    <property type="component" value="Unassembled WGS sequence"/>
</dbReference>
<dbReference type="STRING" id="897.B2D07_13420"/>
<accession>S7TTF1</accession>
<evidence type="ECO:0000256" key="3">
    <source>
        <dbReference type="PIRSR" id="PIRSR004848-1"/>
    </source>
</evidence>
<dbReference type="eggNOG" id="COG0325">
    <property type="taxonomic scope" value="Bacteria"/>
</dbReference>
<name>S7TTF1_DESML</name>
<dbReference type="PANTHER" id="PTHR10146">
    <property type="entry name" value="PROLINE SYNTHETASE CO-TRANSCRIBED BACTERIAL HOMOLOG PROTEIN"/>
    <property type="match status" value="1"/>
</dbReference>
<evidence type="ECO:0000256" key="1">
    <source>
        <dbReference type="ARBA" id="ARBA00022898"/>
    </source>
</evidence>
<dbReference type="InterPro" id="IPR011078">
    <property type="entry name" value="PyrdxlP_homeostasis"/>
</dbReference>
<dbReference type="PIRSF" id="PIRSF004848">
    <property type="entry name" value="YBL036c_PLPDEIII"/>
    <property type="match status" value="1"/>
</dbReference>
<keyword evidence="1 2" id="KW-0663">Pyridoxal phosphate</keyword>
<evidence type="ECO:0000313" key="6">
    <source>
        <dbReference type="EMBL" id="EPR40030.1"/>
    </source>
</evidence>
<dbReference type="HAMAP" id="MF_02087">
    <property type="entry name" value="PLP_homeostasis"/>
    <property type="match status" value="1"/>
</dbReference>
<dbReference type="GO" id="GO:0030170">
    <property type="term" value="F:pyridoxal phosphate binding"/>
    <property type="evidence" value="ECO:0007669"/>
    <property type="project" value="UniProtKB-UniRule"/>
</dbReference>
<feature type="domain" description="Alanine racemase N-terminal" evidence="5">
    <location>
        <begin position="3"/>
        <end position="222"/>
    </location>
</feature>
<dbReference type="AlphaFoldDB" id="S7TTF1"/>
<comment type="cofactor">
    <cofactor evidence="3">
        <name>pyridoxal 5'-phosphate</name>
        <dbReference type="ChEBI" id="CHEBI:597326"/>
    </cofactor>
</comment>
<feature type="modified residue" description="N6-(pyridoxal phosphate)lysine" evidence="2 3">
    <location>
        <position position="25"/>
    </location>
</feature>
<dbReference type="SUPFAM" id="SSF51419">
    <property type="entry name" value="PLP-binding barrel"/>
    <property type="match status" value="1"/>
</dbReference>
<protein>
    <recommendedName>
        <fullName evidence="2">Pyridoxal phosphate homeostasis protein</fullName>
        <shortName evidence="2">PLP homeostasis protein</shortName>
    </recommendedName>
</protein>
<dbReference type="FunFam" id="3.20.20.10:FF:000018">
    <property type="entry name" value="Pyridoxal phosphate homeostasis protein"/>
    <property type="match status" value="1"/>
</dbReference>
<sequence length="224" mass="24980">MSIQSTYREIRKTVPADVDILLACKTRTPEEVLAAIDAGATDLGHNYVQEAESMAAALGERSGAVRWHMIGPLQKNKINKALRLFDVIQTVHSFKQAQEIQKRAEAVGKHLTVYIEVNIGEESAKSGVPPEQEVLEKLAREISGLKNLRLEGLMTMGPFYDDPEAIRPYFRKTRQIFDHIRSLKVPGLDLTVLSMGMSDSYRVAIEEGSTMIRLGTIVFGPRQT</sequence>
<dbReference type="RefSeq" id="WP_020877216.1">
    <property type="nucleotide sequence ID" value="NZ_ATHJ01000086.1"/>
</dbReference>
<dbReference type="Pfam" id="PF01168">
    <property type="entry name" value="Ala_racemase_N"/>
    <property type="match status" value="1"/>
</dbReference>
<comment type="similarity">
    <text evidence="2 4">Belongs to the pyridoxal phosphate-binding protein YggS/PROSC family.</text>
</comment>
<dbReference type="NCBIfam" id="TIGR00044">
    <property type="entry name" value="YggS family pyridoxal phosphate-dependent enzyme"/>
    <property type="match status" value="1"/>
</dbReference>
<dbReference type="EMBL" id="ATHJ01000086">
    <property type="protein sequence ID" value="EPR40030.1"/>
    <property type="molecule type" value="Genomic_DNA"/>
</dbReference>
<dbReference type="InterPro" id="IPR001608">
    <property type="entry name" value="Ala_racemase_N"/>
</dbReference>
<comment type="caution">
    <text evidence="6">The sequence shown here is derived from an EMBL/GenBank/DDBJ whole genome shotgun (WGS) entry which is preliminary data.</text>
</comment>
<evidence type="ECO:0000256" key="2">
    <source>
        <dbReference type="HAMAP-Rule" id="MF_02087"/>
    </source>
</evidence>
<keyword evidence="7" id="KW-1185">Reference proteome</keyword>
<evidence type="ECO:0000313" key="7">
    <source>
        <dbReference type="Proteomes" id="UP000014977"/>
    </source>
</evidence>
<proteinExistence type="inferred from homology"/>
<organism evidence="6 7">
    <name type="scientific">Desulfococcus multivorans DSM 2059</name>
    <dbReference type="NCBI Taxonomy" id="1121405"/>
    <lineage>
        <taxon>Bacteria</taxon>
        <taxon>Pseudomonadati</taxon>
        <taxon>Thermodesulfobacteriota</taxon>
        <taxon>Desulfobacteria</taxon>
        <taxon>Desulfobacterales</taxon>
        <taxon>Desulfococcaceae</taxon>
        <taxon>Desulfococcus</taxon>
    </lineage>
</organism>
<dbReference type="PATRIC" id="fig|1121405.3.peg.2095"/>
<dbReference type="PANTHER" id="PTHR10146:SF14">
    <property type="entry name" value="PYRIDOXAL PHOSPHATE HOMEOSTASIS PROTEIN"/>
    <property type="match status" value="1"/>
</dbReference>